<dbReference type="RefSeq" id="WP_337712652.1">
    <property type="nucleotide sequence ID" value="NZ_JBBEGL010000002.1"/>
</dbReference>
<proteinExistence type="predicted"/>
<reference evidence="1 2" key="1">
    <citation type="submission" date="2024-03" db="EMBL/GenBank/DDBJ databases">
        <title>Actinomycetospora sp. OC33-EN06, a novel actinomycete isolated from wild orchid (Aerides multiflora).</title>
        <authorList>
            <person name="Suriyachadkun C."/>
        </authorList>
    </citation>
    <scope>NUCLEOTIDE SEQUENCE [LARGE SCALE GENOMIC DNA]</scope>
    <source>
        <strain evidence="1 2">OC33-EN06</strain>
    </source>
</reference>
<dbReference type="EMBL" id="JBBEGL010000002">
    <property type="protein sequence ID" value="MEJ2886164.1"/>
    <property type="molecule type" value="Genomic_DNA"/>
</dbReference>
<comment type="caution">
    <text evidence="1">The sequence shown here is derived from an EMBL/GenBank/DDBJ whole genome shotgun (WGS) entry which is preliminary data.</text>
</comment>
<sequence length="142" mass="14415">MRGTTGSGARQASWAWLVGRVDELASELKAARQLISAATPEAVADLAERVDALEARTTRQVAAVATLPALVVGTPRDVDAPWDTALTAAPTTARITAVEGTSLALTVAIKAVAATKVTLTVSTPGVLGASVAKVRVLALTTS</sequence>
<dbReference type="Proteomes" id="UP001370100">
    <property type="component" value="Unassembled WGS sequence"/>
</dbReference>
<protein>
    <submittedName>
        <fullName evidence="1">Uncharacterized protein</fullName>
    </submittedName>
</protein>
<organism evidence="1 2">
    <name type="scientific">Actinomycetospora aeridis</name>
    <dbReference type="NCBI Taxonomy" id="3129231"/>
    <lineage>
        <taxon>Bacteria</taxon>
        <taxon>Bacillati</taxon>
        <taxon>Actinomycetota</taxon>
        <taxon>Actinomycetes</taxon>
        <taxon>Pseudonocardiales</taxon>
        <taxon>Pseudonocardiaceae</taxon>
        <taxon>Actinomycetospora</taxon>
    </lineage>
</organism>
<gene>
    <name evidence="1" type="ORF">WCD41_06845</name>
</gene>
<accession>A0ABU8N3Z1</accession>
<evidence type="ECO:0000313" key="2">
    <source>
        <dbReference type="Proteomes" id="UP001370100"/>
    </source>
</evidence>
<evidence type="ECO:0000313" key="1">
    <source>
        <dbReference type="EMBL" id="MEJ2886164.1"/>
    </source>
</evidence>
<name>A0ABU8N3Z1_9PSEU</name>
<keyword evidence="2" id="KW-1185">Reference proteome</keyword>